<protein>
    <recommendedName>
        <fullName evidence="1">IrrE N-terminal-like domain-containing protein</fullName>
    </recommendedName>
</protein>
<name>A0A3S9SVK7_9FIRM</name>
<dbReference type="Gene3D" id="1.10.10.2910">
    <property type="match status" value="1"/>
</dbReference>
<proteinExistence type="predicted"/>
<keyword evidence="3" id="KW-1185">Reference proteome</keyword>
<feature type="domain" description="IrrE N-terminal-like" evidence="1">
    <location>
        <begin position="60"/>
        <end position="159"/>
    </location>
</feature>
<evidence type="ECO:0000313" key="2">
    <source>
        <dbReference type="EMBL" id="AZR72308.1"/>
    </source>
</evidence>
<gene>
    <name evidence="2" type="ORF">BBF96_02205</name>
</gene>
<sequence length="169" mass="20263">MFNKKIQLHTEYINDIIERNNLKFPVDVFKLLDLLVLENDNFMVKALPLPISRPAMLIRRKDHSSEKILLAYDDNRPESEIRFSILHEIYHYLYHTNTIANCFHDDMEDDERESECNQFALNILAPEQIFLAYYIKNDFNIKRVAEEMKIPEYWAHKRLQMLRESSLAT</sequence>
<dbReference type="KEGG" id="aft:BBF96_02205"/>
<organism evidence="2 3">
    <name type="scientific">Anoxybacter fermentans</name>
    <dbReference type="NCBI Taxonomy" id="1323375"/>
    <lineage>
        <taxon>Bacteria</taxon>
        <taxon>Bacillati</taxon>
        <taxon>Bacillota</taxon>
        <taxon>Clostridia</taxon>
        <taxon>Halanaerobiales</taxon>
        <taxon>Anoxybacter</taxon>
    </lineage>
</organism>
<dbReference type="RefSeq" id="WP_127015641.1">
    <property type="nucleotide sequence ID" value="NZ_CP016379.1"/>
</dbReference>
<evidence type="ECO:0000259" key="1">
    <source>
        <dbReference type="Pfam" id="PF06114"/>
    </source>
</evidence>
<dbReference type="EMBL" id="CP016379">
    <property type="protein sequence ID" value="AZR72308.1"/>
    <property type="molecule type" value="Genomic_DNA"/>
</dbReference>
<dbReference type="InterPro" id="IPR010359">
    <property type="entry name" value="IrrE_HExxH"/>
</dbReference>
<evidence type="ECO:0000313" key="3">
    <source>
        <dbReference type="Proteomes" id="UP000267250"/>
    </source>
</evidence>
<dbReference type="Pfam" id="PF06114">
    <property type="entry name" value="Peptidase_M78"/>
    <property type="match status" value="1"/>
</dbReference>
<dbReference type="OrthoDB" id="9816277at2"/>
<reference evidence="2 3" key="1">
    <citation type="submission" date="2016-07" db="EMBL/GenBank/DDBJ databases">
        <title>Genome and transcriptome analysis of iron-reducing fermentative bacteria Anoxybacter fermentans.</title>
        <authorList>
            <person name="Zeng X."/>
            <person name="Shao Z."/>
        </authorList>
    </citation>
    <scope>NUCLEOTIDE SEQUENCE [LARGE SCALE GENOMIC DNA]</scope>
    <source>
        <strain evidence="2 3">DY22613</strain>
    </source>
</reference>
<accession>A0A3S9SVK7</accession>
<dbReference type="Proteomes" id="UP000267250">
    <property type="component" value="Chromosome"/>
</dbReference>
<dbReference type="AlphaFoldDB" id="A0A3S9SVK7"/>